<protein>
    <submittedName>
        <fullName evidence="3">Uncharacterized protein DUF397</fullName>
    </submittedName>
</protein>
<proteinExistence type="predicted"/>
<evidence type="ECO:0000313" key="3">
    <source>
        <dbReference type="EMBL" id="RKT68720.1"/>
    </source>
</evidence>
<feature type="region of interest" description="Disordered" evidence="1">
    <location>
        <begin position="1"/>
        <end position="22"/>
    </location>
</feature>
<organism evidence="3 4">
    <name type="scientific">Saccharothrix variisporea</name>
    <dbReference type="NCBI Taxonomy" id="543527"/>
    <lineage>
        <taxon>Bacteria</taxon>
        <taxon>Bacillati</taxon>
        <taxon>Actinomycetota</taxon>
        <taxon>Actinomycetes</taxon>
        <taxon>Pseudonocardiales</taxon>
        <taxon>Pseudonocardiaceae</taxon>
        <taxon>Saccharothrix</taxon>
    </lineage>
</organism>
<evidence type="ECO:0000313" key="4">
    <source>
        <dbReference type="Proteomes" id="UP000272729"/>
    </source>
</evidence>
<accession>A0A495X443</accession>
<feature type="domain" description="DUF397" evidence="2">
    <location>
        <begin position="9"/>
        <end position="61"/>
    </location>
</feature>
<reference evidence="3 4" key="1">
    <citation type="submission" date="2018-10" db="EMBL/GenBank/DDBJ databases">
        <title>Sequencing the genomes of 1000 actinobacteria strains.</title>
        <authorList>
            <person name="Klenk H.-P."/>
        </authorList>
    </citation>
    <scope>NUCLEOTIDE SEQUENCE [LARGE SCALE GENOMIC DNA]</scope>
    <source>
        <strain evidence="3 4">DSM 43911</strain>
    </source>
</reference>
<dbReference type="RefSeq" id="WP_211351049.1">
    <property type="nucleotide sequence ID" value="NZ_JBIUBA010000007.1"/>
</dbReference>
<dbReference type="Proteomes" id="UP000272729">
    <property type="component" value="Unassembled WGS sequence"/>
</dbReference>
<dbReference type="Pfam" id="PF04149">
    <property type="entry name" value="DUF397"/>
    <property type="match status" value="1"/>
</dbReference>
<evidence type="ECO:0000256" key="1">
    <source>
        <dbReference type="SAM" id="MobiDB-lite"/>
    </source>
</evidence>
<evidence type="ECO:0000259" key="2">
    <source>
        <dbReference type="Pfam" id="PF04149"/>
    </source>
</evidence>
<comment type="caution">
    <text evidence="3">The sequence shown here is derived from an EMBL/GenBank/DDBJ whole genome shotgun (WGS) entry which is preliminary data.</text>
</comment>
<dbReference type="EMBL" id="RBXR01000001">
    <property type="protein sequence ID" value="RKT68720.1"/>
    <property type="molecule type" value="Genomic_DNA"/>
</dbReference>
<dbReference type="AlphaFoldDB" id="A0A495X443"/>
<keyword evidence="4" id="KW-1185">Reference proteome</keyword>
<sequence>MTPKARMTTWRKSSHSGGTGGDCVELAHTTTAILVRDSKAPHAHPLRFPPTTFGTFLQALRNG</sequence>
<name>A0A495X443_9PSEU</name>
<dbReference type="InterPro" id="IPR007278">
    <property type="entry name" value="DUF397"/>
</dbReference>
<gene>
    <name evidence="3" type="ORF">DFJ66_1913</name>
</gene>